<dbReference type="Proteomes" id="UP000002945">
    <property type="component" value="Unassembled WGS sequence"/>
</dbReference>
<name>A9DX54_9FLAO</name>
<evidence type="ECO:0000313" key="3">
    <source>
        <dbReference type="Proteomes" id="UP000002945"/>
    </source>
</evidence>
<comment type="caution">
    <text evidence="2">The sequence shown here is derived from an EMBL/GenBank/DDBJ whole genome shotgun (WGS) entry which is preliminary data.</text>
</comment>
<organism evidence="2 3">
    <name type="scientific">Kordia algicida OT-1</name>
    <dbReference type="NCBI Taxonomy" id="391587"/>
    <lineage>
        <taxon>Bacteria</taxon>
        <taxon>Pseudomonadati</taxon>
        <taxon>Bacteroidota</taxon>
        <taxon>Flavobacteriia</taxon>
        <taxon>Flavobacteriales</taxon>
        <taxon>Flavobacteriaceae</taxon>
        <taxon>Kordia</taxon>
    </lineage>
</organism>
<keyword evidence="3" id="KW-1185">Reference proteome</keyword>
<protein>
    <submittedName>
        <fullName evidence="2">Uncharacterized protein</fullName>
    </submittedName>
</protein>
<dbReference type="HOGENOM" id="CLU_3428222_0_0_10"/>
<proteinExistence type="predicted"/>
<dbReference type="EMBL" id="ABIB01000005">
    <property type="protein sequence ID" value="EDP95962.1"/>
    <property type="molecule type" value="Genomic_DNA"/>
</dbReference>
<sequence length="20" mass="2261">MATNPTKEEKEEQSNLIKNG</sequence>
<gene>
    <name evidence="2" type="ORF">KAOT1_07333</name>
</gene>
<feature type="compositionally biased region" description="Basic and acidic residues" evidence="1">
    <location>
        <begin position="1"/>
        <end position="13"/>
    </location>
</feature>
<dbReference type="AlphaFoldDB" id="A9DX54"/>
<feature type="region of interest" description="Disordered" evidence="1">
    <location>
        <begin position="1"/>
        <end position="20"/>
    </location>
</feature>
<evidence type="ECO:0000313" key="2">
    <source>
        <dbReference type="EMBL" id="EDP95962.1"/>
    </source>
</evidence>
<reference evidence="2 3" key="1">
    <citation type="journal article" date="2011" name="J. Bacteriol.">
        <title>Genome sequence of the algicidal bacterium Kordia algicida OT-1.</title>
        <authorList>
            <person name="Lee H.S."/>
            <person name="Kang S.G."/>
            <person name="Kwon K.K."/>
            <person name="Lee J.H."/>
            <person name="Kim S.J."/>
        </authorList>
    </citation>
    <scope>NUCLEOTIDE SEQUENCE [LARGE SCALE GENOMIC DNA]</scope>
    <source>
        <strain evidence="2 3">OT-1</strain>
    </source>
</reference>
<evidence type="ECO:0000256" key="1">
    <source>
        <dbReference type="SAM" id="MobiDB-lite"/>
    </source>
</evidence>
<accession>A9DX54</accession>